<evidence type="ECO:0000313" key="2">
    <source>
        <dbReference type="EMBL" id="KAJ1200348.1"/>
    </source>
</evidence>
<protein>
    <submittedName>
        <fullName evidence="2">Uncharacterized protein</fullName>
    </submittedName>
</protein>
<sequence length="118" mass="11658">MSASAGVLSGKGGSPTRLSLRLAGTKESVRGRTGLPPGHSSAAPLHRGIPAPPLSMAPPPPAPFKAEIRAGAAAKCSAGAAGPGSVICAQPPGNGTRQEGQRQTGEETSGRNKEATRS</sequence>
<feature type="compositionally biased region" description="Basic and acidic residues" evidence="1">
    <location>
        <begin position="104"/>
        <end position="118"/>
    </location>
</feature>
<feature type="compositionally biased region" description="Polar residues" evidence="1">
    <location>
        <begin position="93"/>
        <end position="103"/>
    </location>
</feature>
<evidence type="ECO:0000256" key="1">
    <source>
        <dbReference type="SAM" id="MobiDB-lite"/>
    </source>
</evidence>
<feature type="region of interest" description="Disordered" evidence="1">
    <location>
        <begin position="1"/>
        <end position="63"/>
    </location>
</feature>
<feature type="region of interest" description="Disordered" evidence="1">
    <location>
        <begin position="78"/>
        <end position="118"/>
    </location>
</feature>
<proteinExistence type="predicted"/>
<name>A0AAV7VJ64_PLEWA</name>
<feature type="compositionally biased region" description="Pro residues" evidence="1">
    <location>
        <begin position="50"/>
        <end position="63"/>
    </location>
</feature>
<evidence type="ECO:0000313" key="3">
    <source>
        <dbReference type="Proteomes" id="UP001066276"/>
    </source>
</evidence>
<reference evidence="2" key="1">
    <citation type="journal article" date="2022" name="bioRxiv">
        <title>Sequencing and chromosome-scale assembly of the giantPleurodeles waltlgenome.</title>
        <authorList>
            <person name="Brown T."/>
            <person name="Elewa A."/>
            <person name="Iarovenko S."/>
            <person name="Subramanian E."/>
            <person name="Araus A.J."/>
            <person name="Petzold A."/>
            <person name="Susuki M."/>
            <person name="Suzuki K.-i.T."/>
            <person name="Hayashi T."/>
            <person name="Toyoda A."/>
            <person name="Oliveira C."/>
            <person name="Osipova E."/>
            <person name="Leigh N.D."/>
            <person name="Simon A."/>
            <person name="Yun M.H."/>
        </authorList>
    </citation>
    <scope>NUCLEOTIDE SEQUENCE</scope>
    <source>
        <strain evidence="2">20211129_DDA</strain>
        <tissue evidence="2">Liver</tissue>
    </source>
</reference>
<comment type="caution">
    <text evidence="2">The sequence shown here is derived from an EMBL/GenBank/DDBJ whole genome shotgun (WGS) entry which is preliminary data.</text>
</comment>
<dbReference type="AlphaFoldDB" id="A0AAV7VJ64"/>
<accession>A0AAV7VJ64</accession>
<gene>
    <name evidence="2" type="ORF">NDU88_004172</name>
</gene>
<dbReference type="EMBL" id="JANPWB010000003">
    <property type="protein sequence ID" value="KAJ1200348.1"/>
    <property type="molecule type" value="Genomic_DNA"/>
</dbReference>
<organism evidence="2 3">
    <name type="scientific">Pleurodeles waltl</name>
    <name type="common">Iberian ribbed newt</name>
    <dbReference type="NCBI Taxonomy" id="8319"/>
    <lineage>
        <taxon>Eukaryota</taxon>
        <taxon>Metazoa</taxon>
        <taxon>Chordata</taxon>
        <taxon>Craniata</taxon>
        <taxon>Vertebrata</taxon>
        <taxon>Euteleostomi</taxon>
        <taxon>Amphibia</taxon>
        <taxon>Batrachia</taxon>
        <taxon>Caudata</taxon>
        <taxon>Salamandroidea</taxon>
        <taxon>Salamandridae</taxon>
        <taxon>Pleurodelinae</taxon>
        <taxon>Pleurodeles</taxon>
    </lineage>
</organism>
<dbReference type="Proteomes" id="UP001066276">
    <property type="component" value="Chromosome 2_1"/>
</dbReference>
<keyword evidence="3" id="KW-1185">Reference proteome</keyword>